<keyword evidence="3" id="KW-0285">Flavoprotein</keyword>
<evidence type="ECO:0000256" key="6">
    <source>
        <dbReference type="ARBA" id="ARBA00022842"/>
    </source>
</evidence>
<dbReference type="NCBIfam" id="TIGR02151">
    <property type="entry name" value="IPP_isom_2"/>
    <property type="match status" value="1"/>
</dbReference>
<dbReference type="SUPFAM" id="SSF51395">
    <property type="entry name" value="FMN-linked oxidoreductases"/>
    <property type="match status" value="1"/>
</dbReference>
<evidence type="ECO:0000256" key="10">
    <source>
        <dbReference type="ARBA" id="ARBA00025810"/>
    </source>
</evidence>
<sequence length="371" mass="40351">MYRGGPEKHVGRTDELDHPLQDGLMSARKVAQMTKRRKDEHIHVNLNEDVRAKGIQSGFERYRLLHCAAPEINLDEVDTSVELLERKLHSPILISSMTGGTALAKKINARLARVAQEHRFAMALGSCRLLLEDDSVLRSFAVRKHAADILLFANLGAVQLNYGVSVDDCRKLVDVLEVDALVLHLNPLQEALQPEGNTRFRGVLSRIEDLCRSLHVPIIVKEVGWGISGAVADRLKNVGVFAIDVAGAGGTSWSEVERVRSLESWQQQCAASFAGWGIPTAETLVQVRLAAPDIVTIASGGIKSGIDIAKGIALGATLAGIASPFLQTAVQSEKVLHDCAKTFTRELRVAMFACGCKSLNELRSSSPLSWV</sequence>
<dbReference type="GO" id="GO:0046872">
    <property type="term" value="F:metal ion binding"/>
    <property type="evidence" value="ECO:0007669"/>
    <property type="project" value="UniProtKB-KW"/>
</dbReference>
<dbReference type="EMBL" id="CABL01000020">
    <property type="protein sequence ID" value="CBH76545.1"/>
    <property type="molecule type" value="Genomic_DNA"/>
</dbReference>
<dbReference type="Pfam" id="PF01070">
    <property type="entry name" value="FMN_dh"/>
    <property type="match status" value="1"/>
</dbReference>
<organism evidence="12">
    <name type="scientific">mine drainage metagenome</name>
    <dbReference type="NCBI Taxonomy" id="410659"/>
    <lineage>
        <taxon>unclassified sequences</taxon>
        <taxon>metagenomes</taxon>
        <taxon>ecological metagenomes</taxon>
    </lineage>
</organism>
<dbReference type="PANTHER" id="PTHR43665">
    <property type="entry name" value="ISOPENTENYL-DIPHOSPHATE DELTA-ISOMERASE"/>
    <property type="match status" value="1"/>
</dbReference>
<keyword evidence="4" id="KW-0288">FMN</keyword>
<evidence type="ECO:0000256" key="3">
    <source>
        <dbReference type="ARBA" id="ARBA00022630"/>
    </source>
</evidence>
<dbReference type="AlphaFoldDB" id="E6PJA3"/>
<comment type="caution">
    <text evidence="12">The sequence shown here is derived from an EMBL/GenBank/DDBJ whole genome shotgun (WGS) entry which is preliminary data.</text>
</comment>
<keyword evidence="2" id="KW-0963">Cytoplasm</keyword>
<evidence type="ECO:0000313" key="12">
    <source>
        <dbReference type="EMBL" id="CBH76545.1"/>
    </source>
</evidence>
<dbReference type="PANTHER" id="PTHR43665:SF1">
    <property type="entry name" value="ISOPENTENYL-DIPHOSPHATE DELTA-ISOMERASE"/>
    <property type="match status" value="1"/>
</dbReference>
<evidence type="ECO:0000256" key="5">
    <source>
        <dbReference type="ARBA" id="ARBA00022723"/>
    </source>
</evidence>
<evidence type="ECO:0000256" key="4">
    <source>
        <dbReference type="ARBA" id="ARBA00022643"/>
    </source>
</evidence>
<comment type="cofactor">
    <cofactor evidence="1">
        <name>FMN</name>
        <dbReference type="ChEBI" id="CHEBI:58210"/>
    </cofactor>
</comment>
<dbReference type="GO" id="GO:0010181">
    <property type="term" value="F:FMN binding"/>
    <property type="evidence" value="ECO:0007669"/>
    <property type="project" value="InterPro"/>
</dbReference>
<evidence type="ECO:0000259" key="11">
    <source>
        <dbReference type="Pfam" id="PF01070"/>
    </source>
</evidence>
<dbReference type="InterPro" id="IPR011179">
    <property type="entry name" value="IPdP_isomerase"/>
</dbReference>
<dbReference type="PIRSF" id="PIRSF003314">
    <property type="entry name" value="IPP_isomerase"/>
    <property type="match status" value="1"/>
</dbReference>
<dbReference type="HAMAP" id="MF_00354">
    <property type="entry name" value="Idi_2"/>
    <property type="match status" value="1"/>
</dbReference>
<dbReference type="GO" id="GO:0008299">
    <property type="term" value="P:isoprenoid biosynthetic process"/>
    <property type="evidence" value="ECO:0007669"/>
    <property type="project" value="UniProtKB-KW"/>
</dbReference>
<proteinExistence type="inferred from homology"/>
<keyword evidence="5" id="KW-0479">Metal-binding</keyword>
<dbReference type="EC" id="5.3.3.2" evidence="12"/>
<dbReference type="InterPro" id="IPR000262">
    <property type="entry name" value="FMN-dep_DH"/>
</dbReference>
<dbReference type="GO" id="GO:0004452">
    <property type="term" value="F:isopentenyl-diphosphate delta-isomerase activity"/>
    <property type="evidence" value="ECO:0007669"/>
    <property type="project" value="UniProtKB-EC"/>
</dbReference>
<keyword evidence="8" id="KW-0414">Isoprene biosynthesis</keyword>
<dbReference type="InterPro" id="IPR013785">
    <property type="entry name" value="Aldolase_TIM"/>
</dbReference>
<evidence type="ECO:0000256" key="2">
    <source>
        <dbReference type="ARBA" id="ARBA00022490"/>
    </source>
</evidence>
<accession>E6PJA3</accession>
<evidence type="ECO:0000256" key="8">
    <source>
        <dbReference type="ARBA" id="ARBA00023229"/>
    </source>
</evidence>
<comment type="subunit">
    <text evidence="10">Homooctamer. Dimer of tetramers.</text>
</comment>
<name>E6PJA3_9ZZZZ</name>
<gene>
    <name evidence="12" type="primary">fni</name>
    <name evidence="12" type="ORF">CARN1_2410</name>
</gene>
<evidence type="ECO:0000256" key="1">
    <source>
        <dbReference type="ARBA" id="ARBA00001917"/>
    </source>
</evidence>
<feature type="domain" description="FMN-dependent dehydrogenase" evidence="11">
    <location>
        <begin position="205"/>
        <end position="365"/>
    </location>
</feature>
<keyword evidence="6" id="KW-0460">Magnesium</keyword>
<protein>
    <submittedName>
        <fullName evidence="12">Isopentenyl-diphosphate delta-isomerase (IPP isomerase) (Isopentenyl pyrophosphate isomerase)</fullName>
        <ecNumber evidence="12">5.3.3.2</ecNumber>
    </submittedName>
</protein>
<keyword evidence="7" id="KW-0521">NADP</keyword>
<dbReference type="CDD" id="cd02811">
    <property type="entry name" value="IDI-2_FMN"/>
    <property type="match status" value="1"/>
</dbReference>
<dbReference type="GO" id="GO:0016491">
    <property type="term" value="F:oxidoreductase activity"/>
    <property type="evidence" value="ECO:0007669"/>
    <property type="project" value="InterPro"/>
</dbReference>
<reference evidence="12" key="1">
    <citation type="submission" date="2009-10" db="EMBL/GenBank/DDBJ databases">
        <title>Diversity of trophic interactions inside an arsenic-rich microbial ecosystem.</title>
        <authorList>
            <person name="Bertin P.N."/>
            <person name="Heinrich-Salmeron A."/>
            <person name="Pelletier E."/>
            <person name="Goulhen-Chollet F."/>
            <person name="Arsene-Ploetze F."/>
            <person name="Gallien S."/>
            <person name="Calteau A."/>
            <person name="Vallenet D."/>
            <person name="Casiot C."/>
            <person name="Chane-Woon-Ming B."/>
            <person name="Giloteaux L."/>
            <person name="Barakat M."/>
            <person name="Bonnefoy V."/>
            <person name="Bruneel O."/>
            <person name="Chandler M."/>
            <person name="Cleiss J."/>
            <person name="Duran R."/>
            <person name="Elbaz-Poulichet F."/>
            <person name="Fonknechten N."/>
            <person name="Lauga B."/>
            <person name="Mornico D."/>
            <person name="Ortet P."/>
            <person name="Schaeffer C."/>
            <person name="Siguier P."/>
            <person name="Alexander Thil Smith A."/>
            <person name="Van Dorsselaer A."/>
            <person name="Weissenbach J."/>
            <person name="Medigue C."/>
            <person name="Le Paslier D."/>
        </authorList>
    </citation>
    <scope>NUCLEOTIDE SEQUENCE</scope>
</reference>
<evidence type="ECO:0000256" key="7">
    <source>
        <dbReference type="ARBA" id="ARBA00022857"/>
    </source>
</evidence>
<keyword evidence="9 12" id="KW-0413">Isomerase</keyword>
<dbReference type="Gene3D" id="3.20.20.70">
    <property type="entry name" value="Aldolase class I"/>
    <property type="match status" value="1"/>
</dbReference>
<evidence type="ECO:0000256" key="9">
    <source>
        <dbReference type="ARBA" id="ARBA00023235"/>
    </source>
</evidence>